<dbReference type="Proteomes" id="UP001285441">
    <property type="component" value="Unassembled WGS sequence"/>
</dbReference>
<evidence type="ECO:0000313" key="2">
    <source>
        <dbReference type="EMBL" id="KAK3372654.1"/>
    </source>
</evidence>
<feature type="signal peptide" evidence="1">
    <location>
        <begin position="1"/>
        <end position="20"/>
    </location>
</feature>
<accession>A0AAE0K9N9</accession>
<evidence type="ECO:0000313" key="3">
    <source>
        <dbReference type="Proteomes" id="UP001285441"/>
    </source>
</evidence>
<keyword evidence="3" id="KW-1185">Reference proteome</keyword>
<evidence type="ECO:0000256" key="1">
    <source>
        <dbReference type="SAM" id="SignalP"/>
    </source>
</evidence>
<dbReference type="PANTHER" id="PTHR42060:SF1">
    <property type="entry name" value="NHL REPEAT-CONTAINING PROTEIN"/>
    <property type="match status" value="1"/>
</dbReference>
<keyword evidence="1" id="KW-0732">Signal</keyword>
<reference evidence="2" key="1">
    <citation type="journal article" date="2023" name="Mol. Phylogenet. Evol.">
        <title>Genome-scale phylogeny and comparative genomics of the fungal order Sordariales.</title>
        <authorList>
            <person name="Hensen N."/>
            <person name="Bonometti L."/>
            <person name="Westerberg I."/>
            <person name="Brannstrom I.O."/>
            <person name="Guillou S."/>
            <person name="Cros-Aarteil S."/>
            <person name="Calhoun S."/>
            <person name="Haridas S."/>
            <person name="Kuo A."/>
            <person name="Mondo S."/>
            <person name="Pangilinan J."/>
            <person name="Riley R."/>
            <person name="LaButti K."/>
            <person name="Andreopoulos B."/>
            <person name="Lipzen A."/>
            <person name="Chen C."/>
            <person name="Yan M."/>
            <person name="Daum C."/>
            <person name="Ng V."/>
            <person name="Clum A."/>
            <person name="Steindorff A."/>
            <person name="Ohm R.A."/>
            <person name="Martin F."/>
            <person name="Silar P."/>
            <person name="Natvig D.O."/>
            <person name="Lalanne C."/>
            <person name="Gautier V."/>
            <person name="Ament-Velasquez S.L."/>
            <person name="Kruys A."/>
            <person name="Hutchinson M.I."/>
            <person name="Powell A.J."/>
            <person name="Barry K."/>
            <person name="Miller A.N."/>
            <person name="Grigoriev I.V."/>
            <person name="Debuchy R."/>
            <person name="Gladieux P."/>
            <person name="Hiltunen Thoren M."/>
            <person name="Johannesson H."/>
        </authorList>
    </citation>
    <scope>NUCLEOTIDE SEQUENCE</scope>
    <source>
        <strain evidence="2">CBS 232.78</strain>
    </source>
</reference>
<proteinExistence type="predicted"/>
<dbReference type="AlphaFoldDB" id="A0AAE0K9N9"/>
<dbReference type="SUPFAM" id="SSF63829">
    <property type="entry name" value="Calcium-dependent phosphotriesterase"/>
    <property type="match status" value="1"/>
</dbReference>
<dbReference type="PANTHER" id="PTHR42060">
    <property type="entry name" value="NHL REPEAT-CONTAINING PROTEIN-RELATED"/>
    <property type="match status" value="1"/>
</dbReference>
<reference evidence="2" key="2">
    <citation type="submission" date="2023-06" db="EMBL/GenBank/DDBJ databases">
        <authorList>
            <consortium name="Lawrence Berkeley National Laboratory"/>
            <person name="Haridas S."/>
            <person name="Hensen N."/>
            <person name="Bonometti L."/>
            <person name="Westerberg I."/>
            <person name="Brannstrom I.O."/>
            <person name="Guillou S."/>
            <person name="Cros-Aarteil S."/>
            <person name="Calhoun S."/>
            <person name="Kuo A."/>
            <person name="Mondo S."/>
            <person name="Pangilinan J."/>
            <person name="Riley R."/>
            <person name="LaButti K."/>
            <person name="Andreopoulos B."/>
            <person name="Lipzen A."/>
            <person name="Chen C."/>
            <person name="Yanf M."/>
            <person name="Daum C."/>
            <person name="Ng V."/>
            <person name="Clum A."/>
            <person name="Steindorff A."/>
            <person name="Ohm R."/>
            <person name="Martin F."/>
            <person name="Silar P."/>
            <person name="Natvig D."/>
            <person name="Lalanne C."/>
            <person name="Gautier V."/>
            <person name="Ament-velasquez S.L."/>
            <person name="Kruys A."/>
            <person name="Hutchinson M.I."/>
            <person name="Powell A.J."/>
            <person name="Barry K."/>
            <person name="Miller A.N."/>
            <person name="Grigoriev I.V."/>
            <person name="Debuchy R."/>
            <person name="Gladieux P."/>
            <person name="Thoren M.H."/>
            <person name="Johannesson H."/>
        </authorList>
    </citation>
    <scope>NUCLEOTIDE SEQUENCE</scope>
    <source>
        <strain evidence="2">CBS 232.78</strain>
    </source>
</reference>
<gene>
    <name evidence="2" type="ORF">B0H63DRAFT_514015</name>
</gene>
<evidence type="ECO:0008006" key="4">
    <source>
        <dbReference type="Google" id="ProtNLM"/>
    </source>
</evidence>
<sequence>MLSLLPLFTFVSIAAHGAHSLPSNTPAPARIIYQFPNSTFIENLAVRPNGHLLLGTFSNGSLYNLNPSSPQPSPSLVAQLPGVGALVGIAEISPDVFAVGGGDLLPEGFGFIAGSMKVFTVNMNTRAVSIAARLSNTTGLNSITPLPGHPDVVLGAESKAGQILRINTRTGDVKTVISDPLLAPSANPTPVPIGVNGIKIHGGYLYFTNSGQQFFGRVKIKHSGERDGRIERIAAVENPSVSRAFDDFDIGRGPRADAYVTLHPGAVQRIKADGTQTEFVGAGLLDEPTSLAMSRDGRRIYIVTGGGRVVEAGVPR</sequence>
<feature type="chain" id="PRO_5041925457" description="SMP-30/Gluconolactonase/LRE-like region domain-containing protein" evidence="1">
    <location>
        <begin position="21"/>
        <end position="316"/>
    </location>
</feature>
<protein>
    <recommendedName>
        <fullName evidence="4">SMP-30/Gluconolactonase/LRE-like region domain-containing protein</fullName>
    </recommendedName>
</protein>
<dbReference type="InterPro" id="IPR052998">
    <property type="entry name" value="Hetero-Diels-Alderase-like"/>
</dbReference>
<dbReference type="EMBL" id="JAULSW010000008">
    <property type="protein sequence ID" value="KAK3372654.1"/>
    <property type="molecule type" value="Genomic_DNA"/>
</dbReference>
<dbReference type="InterPro" id="IPR011042">
    <property type="entry name" value="6-blade_b-propeller_TolB-like"/>
</dbReference>
<dbReference type="Gene3D" id="2.120.10.30">
    <property type="entry name" value="TolB, C-terminal domain"/>
    <property type="match status" value="1"/>
</dbReference>
<comment type="caution">
    <text evidence="2">The sequence shown here is derived from an EMBL/GenBank/DDBJ whole genome shotgun (WGS) entry which is preliminary data.</text>
</comment>
<name>A0AAE0K9N9_9PEZI</name>
<organism evidence="2 3">
    <name type="scientific">Podospora didyma</name>
    <dbReference type="NCBI Taxonomy" id="330526"/>
    <lineage>
        <taxon>Eukaryota</taxon>
        <taxon>Fungi</taxon>
        <taxon>Dikarya</taxon>
        <taxon>Ascomycota</taxon>
        <taxon>Pezizomycotina</taxon>
        <taxon>Sordariomycetes</taxon>
        <taxon>Sordariomycetidae</taxon>
        <taxon>Sordariales</taxon>
        <taxon>Podosporaceae</taxon>
        <taxon>Podospora</taxon>
    </lineage>
</organism>